<keyword evidence="1" id="KW-0677">Repeat</keyword>
<dbReference type="InterPro" id="IPR001179">
    <property type="entry name" value="PPIase_FKBP_dom"/>
</dbReference>
<dbReference type="EMBL" id="JBBWWR010000017">
    <property type="protein sequence ID" value="KAK8945483.1"/>
    <property type="molecule type" value="Genomic_DNA"/>
</dbReference>
<reference evidence="5 6" key="1">
    <citation type="journal article" date="2022" name="Nat. Plants">
        <title>Genomes of leafy and leafless Platanthera orchids illuminate the evolution of mycoheterotrophy.</title>
        <authorList>
            <person name="Li M.H."/>
            <person name="Liu K.W."/>
            <person name="Li Z."/>
            <person name="Lu H.C."/>
            <person name="Ye Q.L."/>
            <person name="Zhang D."/>
            <person name="Wang J.Y."/>
            <person name="Li Y.F."/>
            <person name="Zhong Z.M."/>
            <person name="Liu X."/>
            <person name="Yu X."/>
            <person name="Liu D.K."/>
            <person name="Tu X.D."/>
            <person name="Liu B."/>
            <person name="Hao Y."/>
            <person name="Liao X.Y."/>
            <person name="Jiang Y.T."/>
            <person name="Sun W.H."/>
            <person name="Chen J."/>
            <person name="Chen Y.Q."/>
            <person name="Ai Y."/>
            <person name="Zhai J.W."/>
            <person name="Wu S.S."/>
            <person name="Zhou Z."/>
            <person name="Hsiao Y.Y."/>
            <person name="Wu W.L."/>
            <person name="Chen Y.Y."/>
            <person name="Lin Y.F."/>
            <person name="Hsu J.L."/>
            <person name="Li C.Y."/>
            <person name="Wang Z.W."/>
            <person name="Zhao X."/>
            <person name="Zhong W.Y."/>
            <person name="Ma X.K."/>
            <person name="Ma L."/>
            <person name="Huang J."/>
            <person name="Chen G.Z."/>
            <person name="Huang M.Z."/>
            <person name="Huang L."/>
            <person name="Peng D.H."/>
            <person name="Luo Y.B."/>
            <person name="Zou S.Q."/>
            <person name="Chen S.P."/>
            <person name="Lan S."/>
            <person name="Tsai W.C."/>
            <person name="Van de Peer Y."/>
            <person name="Liu Z.J."/>
        </authorList>
    </citation>
    <scope>NUCLEOTIDE SEQUENCE [LARGE SCALE GENOMIC DNA]</scope>
    <source>
        <strain evidence="5">Lor288</strain>
    </source>
</reference>
<keyword evidence="2" id="KW-0802">TPR repeat</keyword>
<keyword evidence="3" id="KW-0697">Rotamase</keyword>
<dbReference type="PANTHER" id="PTHR46512">
    <property type="entry name" value="PEPTIDYLPROLYL ISOMERASE"/>
    <property type="match status" value="1"/>
</dbReference>
<evidence type="ECO:0000256" key="3">
    <source>
        <dbReference type="PROSITE-ProRule" id="PRU00277"/>
    </source>
</evidence>
<dbReference type="SUPFAM" id="SSF54534">
    <property type="entry name" value="FKBP-like"/>
    <property type="match status" value="3"/>
</dbReference>
<protein>
    <recommendedName>
        <fullName evidence="3">peptidylprolyl isomerase</fullName>
        <ecNumber evidence="3">5.2.1.8</ecNumber>
    </recommendedName>
</protein>
<dbReference type="Proteomes" id="UP001412067">
    <property type="component" value="Unassembled WGS sequence"/>
</dbReference>
<keyword evidence="3 5" id="KW-0413">Isomerase</keyword>
<dbReference type="PROSITE" id="PS50059">
    <property type="entry name" value="FKBP_PPIASE"/>
    <property type="match status" value="1"/>
</dbReference>
<comment type="caution">
    <text evidence="5">The sequence shown here is derived from an EMBL/GenBank/DDBJ whole genome shotgun (WGS) entry which is preliminary data.</text>
</comment>
<accession>A0ABR2LMG7</accession>
<comment type="catalytic activity">
    <reaction evidence="3">
        <text>[protein]-peptidylproline (omega=180) = [protein]-peptidylproline (omega=0)</text>
        <dbReference type="Rhea" id="RHEA:16237"/>
        <dbReference type="Rhea" id="RHEA-COMP:10747"/>
        <dbReference type="Rhea" id="RHEA-COMP:10748"/>
        <dbReference type="ChEBI" id="CHEBI:83833"/>
        <dbReference type="ChEBI" id="CHEBI:83834"/>
        <dbReference type="EC" id="5.2.1.8"/>
    </reaction>
</comment>
<evidence type="ECO:0000259" key="4">
    <source>
        <dbReference type="PROSITE" id="PS50059"/>
    </source>
</evidence>
<proteinExistence type="predicted"/>
<name>A0ABR2LMG7_9ASPA</name>
<gene>
    <name evidence="5" type="primary">PAS1</name>
    <name evidence="5" type="ORF">KSP40_PGU015736</name>
</gene>
<dbReference type="InterPro" id="IPR046357">
    <property type="entry name" value="PPIase_dom_sf"/>
</dbReference>
<dbReference type="Gene3D" id="3.10.50.40">
    <property type="match status" value="3"/>
</dbReference>
<dbReference type="PANTHER" id="PTHR46512:SF8">
    <property type="entry name" value="PEPTIDYLPROLYL ISOMERASE"/>
    <property type="match status" value="1"/>
</dbReference>
<dbReference type="InterPro" id="IPR050754">
    <property type="entry name" value="FKBP4/5/8-like"/>
</dbReference>
<keyword evidence="6" id="KW-1185">Reference proteome</keyword>
<dbReference type="GO" id="GO:0016853">
    <property type="term" value="F:isomerase activity"/>
    <property type="evidence" value="ECO:0007669"/>
    <property type="project" value="UniProtKB-KW"/>
</dbReference>
<evidence type="ECO:0000256" key="1">
    <source>
        <dbReference type="ARBA" id="ARBA00022737"/>
    </source>
</evidence>
<dbReference type="Gene3D" id="1.25.40.10">
    <property type="entry name" value="Tetratricopeptide repeat domain"/>
    <property type="match status" value="1"/>
</dbReference>
<dbReference type="InterPro" id="IPR011990">
    <property type="entry name" value="TPR-like_helical_dom_sf"/>
</dbReference>
<dbReference type="SUPFAM" id="SSF48452">
    <property type="entry name" value="TPR-like"/>
    <property type="match status" value="1"/>
</dbReference>
<evidence type="ECO:0000256" key="2">
    <source>
        <dbReference type="ARBA" id="ARBA00022803"/>
    </source>
</evidence>
<sequence length="685" mass="77144">MGSTSSMSLLPPSVLFPLPTGIVVSGMFPSGLSRKLFWMSPCMSSLTWDVVPPPPGQSCVSCKWLFTIKHDKRSGRIERYKAAKKEPIHAMEGCTVHNKRRTVGSKGYPRRYILGKSKMLLGLCEGIPTMLKGEIAMIDASVFKVKPELLYAEVDCPVTAPEDFPTDVELHFEIEILDFFKAKIVTEDMGVVKKTIFEGQGWECPREPYEVEAWITAKQTDGKMILSRLKEPYYFTFGKSEIPNGLEMGIGTMSKKEKAVIFVNDSYLTKSSLLQIPEGLEEVQFEVELVHFTQVRDMLGDGRLIKRRIRDGKGEFPMDCPLQDSLLRVFYKGMILNEEKTVFYDTRVDNNGEPLEFCSGEGLVPEGFEMSARLMLPGEISLVTCPPDYAYDRFESRPANVPEGAYVQWEIELVGFETPKDWTGLNFQNIMDEVVKIKSTFTEQGQHFPPPEQESISFAEVAVNSMNSFSTLVVDLKSLDLIKLQVLREYNHVNPQDDEEGKTFLNSRNTLHLNVAACFQKMGEYRKSIETCNKIVDQNCVRPKAYDHRGRGEMTASYFIDDRLEFESVRSADVSCEVFLSSAAASLFQKDGVAEMRMLSGIKGLFNCSLNPISWVKAEVDAEKFFLTQIYPVDVKTSLMPSDLAFPDPVGLFFSSDYSFPSSILSPLLAYLVNDGVNAIFSIFL</sequence>
<organism evidence="5 6">
    <name type="scientific">Platanthera guangdongensis</name>
    <dbReference type="NCBI Taxonomy" id="2320717"/>
    <lineage>
        <taxon>Eukaryota</taxon>
        <taxon>Viridiplantae</taxon>
        <taxon>Streptophyta</taxon>
        <taxon>Embryophyta</taxon>
        <taxon>Tracheophyta</taxon>
        <taxon>Spermatophyta</taxon>
        <taxon>Magnoliopsida</taxon>
        <taxon>Liliopsida</taxon>
        <taxon>Asparagales</taxon>
        <taxon>Orchidaceae</taxon>
        <taxon>Orchidoideae</taxon>
        <taxon>Orchideae</taxon>
        <taxon>Orchidinae</taxon>
        <taxon>Platanthera</taxon>
    </lineage>
</organism>
<dbReference type="EC" id="5.2.1.8" evidence="3"/>
<evidence type="ECO:0000313" key="6">
    <source>
        <dbReference type="Proteomes" id="UP001412067"/>
    </source>
</evidence>
<evidence type="ECO:0000313" key="5">
    <source>
        <dbReference type="EMBL" id="KAK8945483.1"/>
    </source>
</evidence>
<dbReference type="Pfam" id="PF00254">
    <property type="entry name" value="FKBP_C"/>
    <property type="match status" value="3"/>
</dbReference>
<feature type="domain" description="PPIase FKBP-type" evidence="4">
    <location>
        <begin position="324"/>
        <end position="417"/>
    </location>
</feature>